<gene>
    <name evidence="5" type="ORF">BU16DRAFT_356296</name>
</gene>
<organism evidence="5 6">
    <name type="scientific">Lophium mytilinum</name>
    <dbReference type="NCBI Taxonomy" id="390894"/>
    <lineage>
        <taxon>Eukaryota</taxon>
        <taxon>Fungi</taxon>
        <taxon>Dikarya</taxon>
        <taxon>Ascomycota</taxon>
        <taxon>Pezizomycotina</taxon>
        <taxon>Dothideomycetes</taxon>
        <taxon>Pleosporomycetidae</taxon>
        <taxon>Mytilinidiales</taxon>
        <taxon>Mytilinidiaceae</taxon>
        <taxon>Lophium</taxon>
    </lineage>
</organism>
<evidence type="ECO:0000313" key="5">
    <source>
        <dbReference type="EMBL" id="KAF2495778.1"/>
    </source>
</evidence>
<evidence type="ECO:0000256" key="4">
    <source>
        <dbReference type="RuleBase" id="RU000363"/>
    </source>
</evidence>
<accession>A0A6A6QTD9</accession>
<dbReference type="PROSITE" id="PS00061">
    <property type="entry name" value="ADH_SHORT"/>
    <property type="match status" value="1"/>
</dbReference>
<evidence type="ECO:0000256" key="3">
    <source>
        <dbReference type="ARBA" id="ARBA00023002"/>
    </source>
</evidence>
<dbReference type="GO" id="GO:0016491">
    <property type="term" value="F:oxidoreductase activity"/>
    <property type="evidence" value="ECO:0007669"/>
    <property type="project" value="UniProtKB-KW"/>
</dbReference>
<keyword evidence="3" id="KW-0560">Oxidoreductase</keyword>
<keyword evidence="2" id="KW-0521">NADP</keyword>
<proteinExistence type="inferred from homology"/>
<evidence type="ECO:0000256" key="1">
    <source>
        <dbReference type="ARBA" id="ARBA00006484"/>
    </source>
</evidence>
<dbReference type="OrthoDB" id="191139at2759"/>
<name>A0A6A6QTD9_9PEZI</name>
<evidence type="ECO:0000313" key="6">
    <source>
        <dbReference type="Proteomes" id="UP000799750"/>
    </source>
</evidence>
<dbReference type="PANTHER" id="PTHR24320">
    <property type="entry name" value="RETINOL DEHYDROGENASE"/>
    <property type="match status" value="1"/>
</dbReference>
<dbReference type="InterPro" id="IPR020904">
    <property type="entry name" value="Sc_DH/Rdtase_CS"/>
</dbReference>
<dbReference type="PRINTS" id="PR00080">
    <property type="entry name" value="SDRFAMILY"/>
</dbReference>
<dbReference type="SUPFAM" id="SSF51735">
    <property type="entry name" value="NAD(P)-binding Rossmann-fold domains"/>
    <property type="match status" value="1"/>
</dbReference>
<sequence length="325" mass="35278">MGGTLSRFWNQTYFVPKPTFTEKDPSDQSGKVHIITGGYTGIGADLARLLYSRNATIYITGRNVSKATASINAIKAACPGSKGRLEFLKLELDDLRTIAPAVNEFLPKEGRLDVLVNNAGVMTPPKEERGKQGHSLQLATNVLGPFLLTSLLMPLLQKTTATSPTASVRVAWAASVAIDLFAPTGGVLFDAAGAPKTDFQPMKLYGATKAAGVMLSTEVARRLGDSGVMSTAFHPGIMVDTELKRHITFLEKLFMKWMSYPVIMGTYTELFAGWSPEVTPDKNGTYIIPWGRFGGYNTALTTAIEKRAGEKLWNWCKAETKAYAG</sequence>
<dbReference type="EMBL" id="MU004188">
    <property type="protein sequence ID" value="KAF2495778.1"/>
    <property type="molecule type" value="Genomic_DNA"/>
</dbReference>
<dbReference type="AlphaFoldDB" id="A0A6A6QTD9"/>
<comment type="similarity">
    <text evidence="1 4">Belongs to the short-chain dehydrogenases/reductases (SDR) family.</text>
</comment>
<dbReference type="Proteomes" id="UP000799750">
    <property type="component" value="Unassembled WGS sequence"/>
</dbReference>
<dbReference type="PRINTS" id="PR00081">
    <property type="entry name" value="GDHRDH"/>
</dbReference>
<reference evidence="5" key="1">
    <citation type="journal article" date="2020" name="Stud. Mycol.">
        <title>101 Dothideomycetes genomes: a test case for predicting lifestyles and emergence of pathogens.</title>
        <authorList>
            <person name="Haridas S."/>
            <person name="Albert R."/>
            <person name="Binder M."/>
            <person name="Bloem J."/>
            <person name="Labutti K."/>
            <person name="Salamov A."/>
            <person name="Andreopoulos B."/>
            <person name="Baker S."/>
            <person name="Barry K."/>
            <person name="Bills G."/>
            <person name="Bluhm B."/>
            <person name="Cannon C."/>
            <person name="Castanera R."/>
            <person name="Culley D."/>
            <person name="Daum C."/>
            <person name="Ezra D."/>
            <person name="Gonzalez J."/>
            <person name="Henrissat B."/>
            <person name="Kuo A."/>
            <person name="Liang C."/>
            <person name="Lipzen A."/>
            <person name="Lutzoni F."/>
            <person name="Magnuson J."/>
            <person name="Mondo S."/>
            <person name="Nolan M."/>
            <person name="Ohm R."/>
            <person name="Pangilinan J."/>
            <person name="Park H.-J."/>
            <person name="Ramirez L."/>
            <person name="Alfaro M."/>
            <person name="Sun H."/>
            <person name="Tritt A."/>
            <person name="Yoshinaga Y."/>
            <person name="Zwiers L.-H."/>
            <person name="Turgeon B."/>
            <person name="Goodwin S."/>
            <person name="Spatafora J."/>
            <person name="Crous P."/>
            <person name="Grigoriev I."/>
        </authorList>
    </citation>
    <scope>NUCLEOTIDE SEQUENCE</scope>
    <source>
        <strain evidence="5">CBS 269.34</strain>
    </source>
</reference>
<evidence type="ECO:0000256" key="2">
    <source>
        <dbReference type="ARBA" id="ARBA00022857"/>
    </source>
</evidence>
<dbReference type="Pfam" id="PF00106">
    <property type="entry name" value="adh_short"/>
    <property type="match status" value="1"/>
</dbReference>
<dbReference type="PANTHER" id="PTHR24320:SF236">
    <property type="entry name" value="SHORT-CHAIN DEHYDROGENASE-RELATED"/>
    <property type="match status" value="1"/>
</dbReference>
<dbReference type="InterPro" id="IPR002347">
    <property type="entry name" value="SDR_fam"/>
</dbReference>
<dbReference type="InterPro" id="IPR036291">
    <property type="entry name" value="NAD(P)-bd_dom_sf"/>
</dbReference>
<dbReference type="Gene3D" id="3.40.50.720">
    <property type="entry name" value="NAD(P)-binding Rossmann-like Domain"/>
    <property type="match status" value="1"/>
</dbReference>
<keyword evidence="6" id="KW-1185">Reference proteome</keyword>
<protein>
    <submittedName>
        <fullName evidence="5">NAD(P)-binding protein</fullName>
    </submittedName>
</protein>